<name>A0A7S0RGH5_9CHLO</name>
<feature type="transmembrane region" description="Helical" evidence="2">
    <location>
        <begin position="154"/>
        <end position="175"/>
    </location>
</feature>
<dbReference type="EMBL" id="HBFB01013594">
    <property type="protein sequence ID" value="CAD8676802.1"/>
    <property type="molecule type" value="Transcribed_RNA"/>
</dbReference>
<evidence type="ECO:0000256" key="1">
    <source>
        <dbReference type="SAM" id="MobiDB-lite"/>
    </source>
</evidence>
<keyword evidence="2" id="KW-0472">Membrane</keyword>
<keyword evidence="2" id="KW-1133">Transmembrane helix</keyword>
<accession>A0A7S0RGH5</accession>
<keyword evidence="2" id="KW-0812">Transmembrane</keyword>
<gene>
    <name evidence="3" type="ORF">CLEI1391_LOCUS7634</name>
</gene>
<reference evidence="3" key="1">
    <citation type="submission" date="2021-01" db="EMBL/GenBank/DDBJ databases">
        <authorList>
            <person name="Corre E."/>
            <person name="Pelletier E."/>
            <person name="Niang G."/>
            <person name="Scheremetjew M."/>
            <person name="Finn R."/>
            <person name="Kale V."/>
            <person name="Holt S."/>
            <person name="Cochrane G."/>
            <person name="Meng A."/>
            <person name="Brown T."/>
            <person name="Cohen L."/>
        </authorList>
    </citation>
    <scope>NUCLEOTIDE SEQUENCE</scope>
    <source>
        <strain evidence="3">SAG 11-49</strain>
    </source>
</reference>
<sequence>MAFQHSLLPSRLTTSQLRVAASRRVVVRASPQLEPFNESAAQVKRLINRDRKEFLGNDEDILDKYTTEFGEASGQAAASSSVKAANPFKSGVSTENPFGAAPATPSPFGGSAPAPKKSTNSTIEPKGLAPDMSPDPIQKEKAFNIFESITFTQIAIVLSFTLIIGLMIGTFFLVVDMGGVRLNGV</sequence>
<proteinExistence type="predicted"/>
<organism evidence="3">
    <name type="scientific">Chlamydomonas leiostraca</name>
    <dbReference type="NCBI Taxonomy" id="1034604"/>
    <lineage>
        <taxon>Eukaryota</taxon>
        <taxon>Viridiplantae</taxon>
        <taxon>Chlorophyta</taxon>
        <taxon>core chlorophytes</taxon>
        <taxon>Chlorophyceae</taxon>
        <taxon>CS clade</taxon>
        <taxon>Chlamydomonadales</taxon>
        <taxon>Chlamydomonadaceae</taxon>
        <taxon>Chlamydomonas</taxon>
    </lineage>
</organism>
<dbReference type="AlphaFoldDB" id="A0A7S0RGH5"/>
<protein>
    <submittedName>
        <fullName evidence="3">Uncharacterized protein</fullName>
    </submittedName>
</protein>
<feature type="region of interest" description="Disordered" evidence="1">
    <location>
        <begin position="93"/>
        <end position="134"/>
    </location>
</feature>
<evidence type="ECO:0000256" key="2">
    <source>
        <dbReference type="SAM" id="Phobius"/>
    </source>
</evidence>
<evidence type="ECO:0000313" key="3">
    <source>
        <dbReference type="EMBL" id="CAD8676802.1"/>
    </source>
</evidence>